<dbReference type="GO" id="GO:0015813">
    <property type="term" value="P:L-glutamate transmembrane transport"/>
    <property type="evidence" value="ECO:0007669"/>
    <property type="project" value="InterPro"/>
</dbReference>
<feature type="transmembrane region" description="Helical" evidence="1">
    <location>
        <begin position="167"/>
        <end position="189"/>
    </location>
</feature>
<feature type="transmembrane region" description="Helical" evidence="1">
    <location>
        <begin position="398"/>
        <end position="417"/>
    </location>
</feature>
<feature type="transmembrane region" description="Helical" evidence="1">
    <location>
        <begin position="332"/>
        <end position="353"/>
    </location>
</feature>
<dbReference type="RefSeq" id="WP_054558872.1">
    <property type="nucleotide sequence ID" value="NZ_LDJX01000003.1"/>
</dbReference>
<evidence type="ECO:0000256" key="1">
    <source>
        <dbReference type="SAM" id="Phobius"/>
    </source>
</evidence>
<feature type="transmembrane region" description="Helical" evidence="1">
    <location>
        <begin position="424"/>
        <end position="446"/>
    </location>
</feature>
<feature type="transmembrane region" description="Helical" evidence="1">
    <location>
        <begin position="67"/>
        <end position="84"/>
    </location>
</feature>
<organism evidence="2 3">
    <name type="scientific">Croceitalea dokdonensis DOKDO 023</name>
    <dbReference type="NCBI Taxonomy" id="1300341"/>
    <lineage>
        <taxon>Bacteria</taxon>
        <taxon>Pseudomonadati</taxon>
        <taxon>Bacteroidota</taxon>
        <taxon>Flavobacteriia</taxon>
        <taxon>Flavobacteriales</taxon>
        <taxon>Flavobacteriaceae</taxon>
        <taxon>Croceitalea</taxon>
    </lineage>
</organism>
<feature type="transmembrane region" description="Helical" evidence="1">
    <location>
        <begin position="269"/>
        <end position="289"/>
    </location>
</feature>
<dbReference type="AlphaFoldDB" id="A0A0P7A5Y7"/>
<protein>
    <submittedName>
        <fullName evidence="2">Sodium/glutamate symporter</fullName>
    </submittedName>
</protein>
<name>A0A0P7A5Y7_9FLAO</name>
<dbReference type="Pfam" id="PF03616">
    <property type="entry name" value="Glt_symporter"/>
    <property type="match status" value="1"/>
</dbReference>
<proteinExistence type="predicted"/>
<dbReference type="STRING" id="1300341.I595_1713"/>
<keyword evidence="3" id="KW-1185">Reference proteome</keyword>
<evidence type="ECO:0000313" key="2">
    <source>
        <dbReference type="EMBL" id="KPM32064.1"/>
    </source>
</evidence>
<keyword evidence="1" id="KW-0812">Transmembrane</keyword>
<feature type="transmembrane region" description="Helical" evidence="1">
    <location>
        <begin position="231"/>
        <end position="249"/>
    </location>
</feature>
<dbReference type="InterPro" id="IPR004445">
    <property type="entry name" value="GltS"/>
</dbReference>
<dbReference type="GO" id="GO:0015501">
    <property type="term" value="F:glutamate:sodium symporter activity"/>
    <property type="evidence" value="ECO:0007669"/>
    <property type="project" value="InterPro"/>
</dbReference>
<dbReference type="PANTHER" id="PTHR36178:SF1">
    <property type="entry name" value="SODIUM_GLUTAMATE SYMPORTER"/>
    <property type="match status" value="1"/>
</dbReference>
<gene>
    <name evidence="2" type="ORF">I595_1713</name>
</gene>
<dbReference type="PANTHER" id="PTHR36178">
    <property type="entry name" value="SLR0625 PROTEIN"/>
    <property type="match status" value="1"/>
</dbReference>
<reference evidence="2 3" key="1">
    <citation type="submission" date="2015-09" db="EMBL/GenBank/DDBJ databases">
        <title>Genome sequence of the marine flavobacterium Croceitalea dokdonensis DOKDO 023 that contains proton- and sodium-pumping rhodopsins.</title>
        <authorList>
            <person name="Kwon S.-K."/>
            <person name="Lee H.K."/>
            <person name="Kwak M.-J."/>
            <person name="Kim J.F."/>
        </authorList>
    </citation>
    <scope>NUCLEOTIDE SEQUENCE [LARGE SCALE GENOMIC DNA]</scope>
    <source>
        <strain evidence="2 3">DOKDO 023</strain>
    </source>
</reference>
<evidence type="ECO:0000313" key="3">
    <source>
        <dbReference type="Proteomes" id="UP000050280"/>
    </source>
</evidence>
<accession>A0A0P7A5Y7</accession>
<keyword evidence="1" id="KW-1133">Transmembrane helix</keyword>
<dbReference type="EMBL" id="LDJX01000003">
    <property type="protein sequence ID" value="KPM32064.1"/>
    <property type="molecule type" value="Genomic_DNA"/>
</dbReference>
<feature type="transmembrane region" description="Helical" evidence="1">
    <location>
        <begin position="96"/>
        <end position="115"/>
    </location>
</feature>
<feature type="transmembrane region" description="Helical" evidence="1">
    <location>
        <begin position="6"/>
        <end position="22"/>
    </location>
</feature>
<feature type="transmembrane region" description="Helical" evidence="1">
    <location>
        <begin position="365"/>
        <end position="386"/>
    </location>
</feature>
<feature type="transmembrane region" description="Helical" evidence="1">
    <location>
        <begin position="34"/>
        <end position="55"/>
    </location>
</feature>
<keyword evidence="1" id="KW-0472">Membrane</keyword>
<dbReference type="Proteomes" id="UP000050280">
    <property type="component" value="Unassembled WGS sequence"/>
</dbReference>
<dbReference type="GO" id="GO:0016020">
    <property type="term" value="C:membrane"/>
    <property type="evidence" value="ECO:0007669"/>
    <property type="project" value="InterPro"/>
</dbReference>
<comment type="caution">
    <text evidence="2">The sequence shown here is derived from an EMBL/GenBank/DDBJ whole genome shotgun (WGS) entry which is preliminary data.</text>
</comment>
<sequence>MEEGFLNINIWYAALIIVFYLFSQSKLLRSHSSVTKFIPSSLIIGLVVSIVINAIPYKIEFESFSTIAFHIFNLSVISMGLTSTENDGTKTKHKTIWGGIWMTAIFTAILCLQSITGFGSVTLFNAFGENSFFEGYGLLSGHGFAQGSGHSMSIGSIWESKYDLKGAISIGLTFSAIGYLIAVVVGIPFTKWFLMKSNPSLIHEKNDEPLVLESEMEENGRTKISDYTSNILVLVIIYMLSIFIAFFLRDVVLKDWLQEYNFAQTLANIIMGLIFVIGLAMAIIFKAILFKIKVNSVLNNQIQKRYTSSLIDLLIISTFLSIKYAIISDVGIPIIMVIVFNTLITCFAFYMIHKKSRANYLSERVAALLGTTFGSLANGLILLKILDPKIKSPVYYELALMNFYSAFTLGHIMLIIFAIGEWNYLGAITGIYFITLILSLIVARFVEVKLNN</sequence>